<evidence type="ECO:0008006" key="3">
    <source>
        <dbReference type="Google" id="ProtNLM"/>
    </source>
</evidence>
<dbReference type="EMBL" id="FMJD01000007">
    <property type="protein sequence ID" value="SCM75911.1"/>
    <property type="molecule type" value="Genomic_DNA"/>
</dbReference>
<feature type="compositionally biased region" description="Pro residues" evidence="1">
    <location>
        <begin position="114"/>
        <end position="126"/>
    </location>
</feature>
<name>A0A212LED0_9HYPH</name>
<organism evidence="2">
    <name type="scientific">uncultured Pleomorphomonas sp</name>
    <dbReference type="NCBI Taxonomy" id="442121"/>
    <lineage>
        <taxon>Bacteria</taxon>
        <taxon>Pseudomonadati</taxon>
        <taxon>Pseudomonadota</taxon>
        <taxon>Alphaproteobacteria</taxon>
        <taxon>Hyphomicrobiales</taxon>
        <taxon>Pleomorphomonadaceae</taxon>
        <taxon>Pleomorphomonas</taxon>
        <taxon>environmental samples</taxon>
    </lineage>
</organism>
<gene>
    <name evidence="2" type="ORF">KL86PLE_30358</name>
</gene>
<evidence type="ECO:0000313" key="2">
    <source>
        <dbReference type="EMBL" id="SCM75911.1"/>
    </source>
</evidence>
<protein>
    <recommendedName>
        <fullName evidence="3">DUF2946 domain-containing protein</fullName>
    </recommendedName>
</protein>
<feature type="region of interest" description="Disordered" evidence="1">
    <location>
        <begin position="37"/>
        <end position="56"/>
    </location>
</feature>
<dbReference type="AlphaFoldDB" id="A0A212LED0"/>
<dbReference type="RefSeq" id="WP_288196203.1">
    <property type="nucleotide sequence ID" value="NZ_LT608334.1"/>
</dbReference>
<sequence>MAFEKTARLVIAGLYVLAMLVVAVMPASAMAPMPASPTVTSASDCGPEMNGMQHASHGAKAAGGACSLSDHQGGGSAPCMLGSICADLPSGVFASLLPAPVATESEQPVIVPSAPLPGVDPDPGLRPPSLSA</sequence>
<evidence type="ECO:0000256" key="1">
    <source>
        <dbReference type="SAM" id="MobiDB-lite"/>
    </source>
</evidence>
<accession>A0A212LED0</accession>
<proteinExistence type="predicted"/>
<reference evidence="2" key="1">
    <citation type="submission" date="2016-08" db="EMBL/GenBank/DDBJ databases">
        <authorList>
            <person name="Seilhamer J.J."/>
        </authorList>
    </citation>
    <scope>NUCLEOTIDE SEQUENCE</scope>
    <source>
        <strain evidence="2">86</strain>
    </source>
</reference>
<feature type="region of interest" description="Disordered" evidence="1">
    <location>
        <begin position="110"/>
        <end position="132"/>
    </location>
</feature>